<feature type="transmembrane region" description="Helical" evidence="7">
    <location>
        <begin position="64"/>
        <end position="86"/>
    </location>
</feature>
<comment type="caution">
    <text evidence="9">The sequence shown here is derived from an EMBL/GenBank/DDBJ whole genome shotgun (WGS) entry which is preliminary data.</text>
</comment>
<evidence type="ECO:0000256" key="6">
    <source>
        <dbReference type="ARBA" id="ARBA00023136"/>
    </source>
</evidence>
<dbReference type="EMBL" id="VKHP01000182">
    <property type="protein sequence ID" value="NEV00505.1"/>
    <property type="molecule type" value="Genomic_DNA"/>
</dbReference>
<protein>
    <submittedName>
        <fullName evidence="9">ABC transporter permease</fullName>
    </submittedName>
</protein>
<dbReference type="AlphaFoldDB" id="A0A6P1BQI3"/>
<feature type="transmembrane region" description="Helical" evidence="7">
    <location>
        <begin position="222"/>
        <end position="240"/>
    </location>
</feature>
<evidence type="ECO:0000256" key="3">
    <source>
        <dbReference type="ARBA" id="ARBA00022475"/>
    </source>
</evidence>
<keyword evidence="5 7" id="KW-1133">Transmembrane helix</keyword>
<dbReference type="PROSITE" id="PS50928">
    <property type="entry name" value="ABC_TM1"/>
    <property type="match status" value="1"/>
</dbReference>
<evidence type="ECO:0000256" key="2">
    <source>
        <dbReference type="ARBA" id="ARBA00022448"/>
    </source>
</evidence>
<feature type="transmembrane region" description="Helical" evidence="7">
    <location>
        <begin position="98"/>
        <end position="120"/>
    </location>
</feature>
<dbReference type="RefSeq" id="WP_163160066.1">
    <property type="nucleotide sequence ID" value="NZ_VKHP01000182.1"/>
</dbReference>
<evidence type="ECO:0000256" key="7">
    <source>
        <dbReference type="RuleBase" id="RU363032"/>
    </source>
</evidence>
<gene>
    <name evidence="9" type="ORF">FNJ47_33020</name>
</gene>
<feature type="domain" description="ABC transmembrane type-1" evidence="8">
    <location>
        <begin position="60"/>
        <end position="240"/>
    </location>
</feature>
<sequence>MAFGVSRHSVAGMIGTFAFFAAWEALSRSGLVNNVMLPAPSTIVQSAWALIVTGELPSHLGASLLRATIGFLSGSVLGVALGVVMARLPLLHGTINPLVQMFRAVPSLAFVPLAIFWFGIGEMSKIVLIAWGVFFPVWVNTYIGVRDVSPLLGRAAASLGARGWRNFAYVVIPGALPFIIAGLRVSLSVALVVLVAAELAGAAFGVGYLIQMSQQVFRVDQMFVGLIVLGAMGFAADLLFERAVRRLLPWYGAEQAGQNVPQIERASGRRITK</sequence>
<dbReference type="InterPro" id="IPR035906">
    <property type="entry name" value="MetI-like_sf"/>
</dbReference>
<dbReference type="Proteomes" id="UP000468531">
    <property type="component" value="Unassembled WGS sequence"/>
</dbReference>
<feature type="transmembrane region" description="Helical" evidence="7">
    <location>
        <begin position="166"/>
        <end position="183"/>
    </location>
</feature>
<comment type="similarity">
    <text evidence="7">Belongs to the binding-protein-dependent transport system permease family.</text>
</comment>
<keyword evidence="3" id="KW-1003">Cell membrane</keyword>
<keyword evidence="4 7" id="KW-0812">Transmembrane</keyword>
<accession>A0A6P1BQI3</accession>
<evidence type="ECO:0000259" key="8">
    <source>
        <dbReference type="PROSITE" id="PS50928"/>
    </source>
</evidence>
<dbReference type="InterPro" id="IPR000515">
    <property type="entry name" value="MetI-like"/>
</dbReference>
<keyword evidence="2 7" id="KW-0813">Transport</keyword>
<dbReference type="Gene3D" id="1.10.3720.10">
    <property type="entry name" value="MetI-like"/>
    <property type="match status" value="1"/>
</dbReference>
<organism evidence="9 10">
    <name type="scientific">Bradyrhizobium uaiense</name>
    <dbReference type="NCBI Taxonomy" id="2594946"/>
    <lineage>
        <taxon>Bacteria</taxon>
        <taxon>Pseudomonadati</taxon>
        <taxon>Pseudomonadota</taxon>
        <taxon>Alphaproteobacteria</taxon>
        <taxon>Hyphomicrobiales</taxon>
        <taxon>Nitrobacteraceae</taxon>
        <taxon>Bradyrhizobium</taxon>
    </lineage>
</organism>
<keyword evidence="6 7" id="KW-0472">Membrane</keyword>
<feature type="transmembrane region" description="Helical" evidence="7">
    <location>
        <begin position="126"/>
        <end position="145"/>
    </location>
</feature>
<proteinExistence type="inferred from homology"/>
<evidence type="ECO:0000313" key="10">
    <source>
        <dbReference type="Proteomes" id="UP000468531"/>
    </source>
</evidence>
<dbReference type="CDD" id="cd06261">
    <property type="entry name" value="TM_PBP2"/>
    <property type="match status" value="1"/>
</dbReference>
<feature type="transmembrane region" description="Helical" evidence="7">
    <location>
        <begin position="189"/>
        <end position="210"/>
    </location>
</feature>
<dbReference type="SUPFAM" id="SSF161098">
    <property type="entry name" value="MetI-like"/>
    <property type="match status" value="1"/>
</dbReference>
<evidence type="ECO:0000256" key="4">
    <source>
        <dbReference type="ARBA" id="ARBA00022692"/>
    </source>
</evidence>
<dbReference type="GO" id="GO:0005886">
    <property type="term" value="C:plasma membrane"/>
    <property type="evidence" value="ECO:0007669"/>
    <property type="project" value="UniProtKB-SubCell"/>
</dbReference>
<keyword evidence="10" id="KW-1185">Reference proteome</keyword>
<comment type="subcellular location">
    <subcellularLocation>
        <location evidence="1 7">Cell membrane</location>
        <topology evidence="1 7">Multi-pass membrane protein</topology>
    </subcellularLocation>
</comment>
<reference evidence="9 10" key="1">
    <citation type="journal article" date="2020" name="Arch. Microbiol.">
        <title>Bradyrhizobium uaiense sp. nov., a new highly efficient cowpea symbiont.</title>
        <authorList>
            <person name="Cabral Michel D."/>
            <person name="Azarias Guimaraes A."/>
            <person name="Martins da Costa E."/>
            <person name="Soares de Carvalho T."/>
            <person name="Balsanelli E."/>
            <person name="Willems A."/>
            <person name="Maltempi de Souza E."/>
            <person name="de Souza Moreira F.M."/>
        </authorList>
    </citation>
    <scope>NUCLEOTIDE SEQUENCE [LARGE SCALE GENOMIC DNA]</scope>
    <source>
        <strain evidence="9 10">UFLA 03-164</strain>
    </source>
</reference>
<dbReference type="PANTHER" id="PTHR30151">
    <property type="entry name" value="ALKANE SULFONATE ABC TRANSPORTER-RELATED, MEMBRANE SUBUNIT"/>
    <property type="match status" value="1"/>
</dbReference>
<dbReference type="PANTHER" id="PTHR30151:SF0">
    <property type="entry name" value="ABC TRANSPORTER PERMEASE PROTEIN MJ0413-RELATED"/>
    <property type="match status" value="1"/>
</dbReference>
<evidence type="ECO:0000313" key="9">
    <source>
        <dbReference type="EMBL" id="NEV00505.1"/>
    </source>
</evidence>
<evidence type="ECO:0000256" key="5">
    <source>
        <dbReference type="ARBA" id="ARBA00022989"/>
    </source>
</evidence>
<dbReference type="Pfam" id="PF00528">
    <property type="entry name" value="BPD_transp_1"/>
    <property type="match status" value="1"/>
</dbReference>
<evidence type="ECO:0000256" key="1">
    <source>
        <dbReference type="ARBA" id="ARBA00004651"/>
    </source>
</evidence>
<dbReference type="GO" id="GO:0055085">
    <property type="term" value="P:transmembrane transport"/>
    <property type="evidence" value="ECO:0007669"/>
    <property type="project" value="InterPro"/>
</dbReference>
<name>A0A6P1BQI3_9BRAD</name>